<evidence type="ECO:0000259" key="5">
    <source>
        <dbReference type="SMART" id="SM00181"/>
    </source>
</evidence>
<dbReference type="InterPro" id="IPR000742">
    <property type="entry name" value="EGF"/>
</dbReference>
<keyword evidence="2" id="KW-0722">Serine protease inhibitor</keyword>
<protein>
    <submittedName>
        <fullName evidence="7">TIL domain-containing protein</fullName>
    </submittedName>
</protein>
<name>A0A0N4ZPL2_PARTI</name>
<feature type="chain" id="PRO_5005892150" evidence="4">
    <location>
        <begin position="19"/>
        <end position="225"/>
    </location>
</feature>
<reference evidence="7" key="1">
    <citation type="submission" date="2017-02" db="UniProtKB">
        <authorList>
            <consortium name="WormBaseParasite"/>
        </authorList>
    </citation>
    <scope>IDENTIFICATION</scope>
</reference>
<dbReference type="AlphaFoldDB" id="A0A0N4ZPL2"/>
<dbReference type="SUPFAM" id="SSF57567">
    <property type="entry name" value="Serine protease inhibitors"/>
    <property type="match status" value="3"/>
</dbReference>
<organism evidence="6 7">
    <name type="scientific">Parastrongyloides trichosuri</name>
    <name type="common">Possum-specific nematode worm</name>
    <dbReference type="NCBI Taxonomy" id="131310"/>
    <lineage>
        <taxon>Eukaryota</taxon>
        <taxon>Metazoa</taxon>
        <taxon>Ecdysozoa</taxon>
        <taxon>Nematoda</taxon>
        <taxon>Chromadorea</taxon>
        <taxon>Rhabditida</taxon>
        <taxon>Tylenchina</taxon>
        <taxon>Panagrolaimomorpha</taxon>
        <taxon>Strongyloidoidea</taxon>
        <taxon>Strongyloididae</taxon>
        <taxon>Parastrongyloides</taxon>
    </lineage>
</organism>
<dbReference type="Proteomes" id="UP000038045">
    <property type="component" value="Unplaced"/>
</dbReference>
<evidence type="ECO:0000313" key="6">
    <source>
        <dbReference type="Proteomes" id="UP000038045"/>
    </source>
</evidence>
<dbReference type="CDD" id="cd19941">
    <property type="entry name" value="TIL"/>
    <property type="match status" value="2"/>
</dbReference>
<dbReference type="PANTHER" id="PTHR23259">
    <property type="entry name" value="RIDDLE"/>
    <property type="match status" value="1"/>
</dbReference>
<dbReference type="SMART" id="SM00181">
    <property type="entry name" value="EGF"/>
    <property type="match status" value="3"/>
</dbReference>
<proteinExistence type="predicted"/>
<keyword evidence="6" id="KW-1185">Reference proteome</keyword>
<dbReference type="InterPro" id="IPR036084">
    <property type="entry name" value="Ser_inhib-like_sf"/>
</dbReference>
<dbReference type="InterPro" id="IPR002919">
    <property type="entry name" value="TIL_dom"/>
</dbReference>
<accession>A0A0N4ZPL2</accession>
<dbReference type="STRING" id="131310.A0A0N4ZPL2"/>
<keyword evidence="4" id="KW-0732">Signal</keyword>
<dbReference type="GO" id="GO:0004867">
    <property type="term" value="F:serine-type endopeptidase inhibitor activity"/>
    <property type="evidence" value="ECO:0007669"/>
    <property type="project" value="UniProtKB-KW"/>
</dbReference>
<feature type="signal peptide" evidence="4">
    <location>
        <begin position="1"/>
        <end position="18"/>
    </location>
</feature>
<keyword evidence="1" id="KW-0646">Protease inhibitor</keyword>
<evidence type="ECO:0000313" key="7">
    <source>
        <dbReference type="WBParaSite" id="PTRK_0001047000.1"/>
    </source>
</evidence>
<evidence type="ECO:0000256" key="1">
    <source>
        <dbReference type="ARBA" id="ARBA00022690"/>
    </source>
</evidence>
<feature type="domain" description="EGF-like" evidence="5">
    <location>
        <begin position="175"/>
        <end position="209"/>
    </location>
</feature>
<feature type="domain" description="EGF-like" evidence="5">
    <location>
        <begin position="36"/>
        <end position="74"/>
    </location>
</feature>
<evidence type="ECO:0000256" key="4">
    <source>
        <dbReference type="SAM" id="SignalP"/>
    </source>
</evidence>
<dbReference type="PANTHER" id="PTHR23259:SF70">
    <property type="entry name" value="ACCESSORY GLAND PROTEIN ACP62F-RELATED"/>
    <property type="match status" value="1"/>
</dbReference>
<feature type="domain" description="EGF-like" evidence="5">
    <location>
        <begin position="101"/>
        <end position="140"/>
    </location>
</feature>
<dbReference type="InterPro" id="IPR051368">
    <property type="entry name" value="SerProtInhib-TIL_Domain"/>
</dbReference>
<dbReference type="Gene3D" id="2.10.25.10">
    <property type="entry name" value="Laminin"/>
    <property type="match status" value="3"/>
</dbReference>
<dbReference type="WBParaSite" id="PTRK_0001047000.1">
    <property type="protein sequence ID" value="PTRK_0001047000.1"/>
    <property type="gene ID" value="PTRK_0001047000"/>
</dbReference>
<keyword evidence="3" id="KW-1015">Disulfide bond</keyword>
<evidence type="ECO:0000256" key="2">
    <source>
        <dbReference type="ARBA" id="ARBA00022900"/>
    </source>
</evidence>
<evidence type="ECO:0000256" key="3">
    <source>
        <dbReference type="ARBA" id="ARBA00023157"/>
    </source>
</evidence>
<sequence length="225" mass="26315">MLNIRFVILLFIIKIAEPYRYQCPRNYTLIYRPNFYCKAKCESLPDASCQRLTRERRQCICAVGYALDKRNKCIKLEDCQPYSIRTTTIKPRCYKNMIFSKCPSKCQPTCTNKLPICTKDCGKPKCICKKGYVLHRKRCIKETRCTMISTTTKKPIKPCPLNMIWNNCPMKCEKHCFETENVVPCFVGVCQNPRCMCQKGYVLHGSRCIDMDECNRLKTLRPILK</sequence>
<dbReference type="Pfam" id="PF01826">
    <property type="entry name" value="TIL"/>
    <property type="match status" value="2"/>
</dbReference>